<sequence length="188" mass="19739">MCHVAGGAQGCNGAAAAALVLTSAWAVTLALQRAASMIRSVLVRLVCSALSILAARAPASRAHLDAAAPQGPPPLAASAPLGPAWSEQSSRAKSSSSDASFFGASLNVNGVLAIFCAKEVTRLRKALREDFGGLLSIVAMLKLDLWSPPPSENCMRHYRMLRKVYDAFTQGAHSPEYCVSRGWCTQPS</sequence>
<gene>
    <name evidence="1" type="ORF">BRAN1462_LOCUS45574</name>
</gene>
<protein>
    <submittedName>
        <fullName evidence="1">Uncharacterized protein</fullName>
    </submittedName>
</protein>
<accession>A0A7S2M0E0</accession>
<evidence type="ECO:0000313" key="1">
    <source>
        <dbReference type="EMBL" id="CAD9621606.1"/>
    </source>
</evidence>
<organism evidence="1">
    <name type="scientific">Zooxanthella nutricula</name>
    <dbReference type="NCBI Taxonomy" id="1333877"/>
    <lineage>
        <taxon>Eukaryota</taxon>
        <taxon>Sar</taxon>
        <taxon>Alveolata</taxon>
        <taxon>Dinophyceae</taxon>
        <taxon>Peridiniales</taxon>
        <taxon>Peridiniales incertae sedis</taxon>
        <taxon>Zooxanthella</taxon>
    </lineage>
</organism>
<dbReference type="EMBL" id="HBGW01071448">
    <property type="protein sequence ID" value="CAD9621606.1"/>
    <property type="molecule type" value="Transcribed_RNA"/>
</dbReference>
<reference evidence="1" key="1">
    <citation type="submission" date="2021-01" db="EMBL/GenBank/DDBJ databases">
        <authorList>
            <person name="Corre E."/>
            <person name="Pelletier E."/>
            <person name="Niang G."/>
            <person name="Scheremetjew M."/>
            <person name="Finn R."/>
            <person name="Kale V."/>
            <person name="Holt S."/>
            <person name="Cochrane G."/>
            <person name="Meng A."/>
            <person name="Brown T."/>
            <person name="Cohen L."/>
        </authorList>
    </citation>
    <scope>NUCLEOTIDE SEQUENCE</scope>
    <source>
        <strain evidence="1">RCC3387</strain>
    </source>
</reference>
<name>A0A7S2M0E0_9DINO</name>
<proteinExistence type="predicted"/>
<dbReference type="AlphaFoldDB" id="A0A7S2M0E0"/>